<evidence type="ECO:0000313" key="2">
    <source>
        <dbReference type="Proteomes" id="UP000682202"/>
    </source>
</evidence>
<keyword evidence="2" id="KW-1185">Reference proteome</keyword>
<proteinExistence type="predicted"/>
<evidence type="ECO:0000313" key="1">
    <source>
        <dbReference type="EMBL" id="QUR68500.1"/>
    </source>
</evidence>
<reference evidence="1" key="1">
    <citation type="submission" date="2019-12" db="EMBL/GenBank/DDBJ databases">
        <title>Mycobacterium spongiae sp. nov.</title>
        <authorList>
            <person name="Stinear T."/>
        </authorList>
    </citation>
    <scope>NUCLEOTIDE SEQUENCE</scope>
    <source>
        <strain evidence="1">FSD4b-SM</strain>
    </source>
</reference>
<accession>A0A975PXS7</accession>
<organism evidence="1 2">
    <name type="scientific">Mycobacterium spongiae</name>
    <dbReference type="NCBI Taxonomy" id="886343"/>
    <lineage>
        <taxon>Bacteria</taxon>
        <taxon>Bacillati</taxon>
        <taxon>Actinomycetota</taxon>
        <taxon>Actinomycetes</taxon>
        <taxon>Mycobacteriales</taxon>
        <taxon>Mycobacteriaceae</taxon>
        <taxon>Mycobacterium</taxon>
    </lineage>
</organism>
<sequence>MKRLPDWIVVPLVAVLTGFGVLGAEAVFAQPPNGGDVAVTAVVAALDDADLQKRVPGLSGMGTTTGRTAIAVLEAEFPHCLYA</sequence>
<dbReference type="AlphaFoldDB" id="A0A975PXS7"/>
<dbReference type="RefSeq" id="WP_211696071.1">
    <property type="nucleotide sequence ID" value="NZ_CP046600.1"/>
</dbReference>
<name>A0A975PXS7_9MYCO</name>
<protein>
    <submittedName>
        <fullName evidence="1">Uncharacterized protein</fullName>
    </submittedName>
</protein>
<gene>
    <name evidence="1" type="ORF">F6B93_16695</name>
</gene>
<dbReference type="Proteomes" id="UP000682202">
    <property type="component" value="Chromosome"/>
</dbReference>
<dbReference type="KEGG" id="mspg:F6B93_16695"/>
<dbReference type="EMBL" id="CP046600">
    <property type="protein sequence ID" value="QUR68500.1"/>
    <property type="molecule type" value="Genomic_DNA"/>
</dbReference>